<feature type="region of interest" description="Disordered" evidence="1">
    <location>
        <begin position="433"/>
        <end position="502"/>
    </location>
</feature>
<reference evidence="3 4" key="1">
    <citation type="journal article" date="2020" name="ISME J.">
        <title>Uncovering the hidden diversity of litter-decomposition mechanisms in mushroom-forming fungi.</title>
        <authorList>
            <person name="Floudas D."/>
            <person name="Bentzer J."/>
            <person name="Ahren D."/>
            <person name="Johansson T."/>
            <person name="Persson P."/>
            <person name="Tunlid A."/>
        </authorList>
    </citation>
    <scope>NUCLEOTIDE SEQUENCE [LARGE SCALE GENOMIC DNA]</scope>
    <source>
        <strain evidence="3 4">CBS 291.85</strain>
    </source>
</reference>
<evidence type="ECO:0000313" key="3">
    <source>
        <dbReference type="EMBL" id="KAF5344247.1"/>
    </source>
</evidence>
<evidence type="ECO:0000256" key="1">
    <source>
        <dbReference type="SAM" id="MobiDB-lite"/>
    </source>
</evidence>
<name>A0A8H5FPP7_9AGAR</name>
<dbReference type="PANTHER" id="PTHR13832">
    <property type="entry name" value="PROTEIN PHOSPHATASE 2C"/>
    <property type="match status" value="1"/>
</dbReference>
<dbReference type="AlphaFoldDB" id="A0A8H5FPP7"/>
<feature type="domain" description="PPM-type phosphatase" evidence="2">
    <location>
        <begin position="73"/>
        <end position="545"/>
    </location>
</feature>
<dbReference type="InterPro" id="IPR036457">
    <property type="entry name" value="PPM-type-like_dom_sf"/>
</dbReference>
<protein>
    <recommendedName>
        <fullName evidence="2">PPM-type phosphatase domain-containing protein</fullName>
    </recommendedName>
</protein>
<dbReference type="SMART" id="SM00332">
    <property type="entry name" value="PP2Cc"/>
    <property type="match status" value="1"/>
</dbReference>
<gene>
    <name evidence="3" type="ORF">D9758_012347</name>
</gene>
<dbReference type="EMBL" id="JAACJM010000127">
    <property type="protein sequence ID" value="KAF5344247.1"/>
    <property type="molecule type" value="Genomic_DNA"/>
</dbReference>
<feature type="compositionally biased region" description="Low complexity" evidence="1">
    <location>
        <begin position="433"/>
        <end position="494"/>
    </location>
</feature>
<dbReference type="PROSITE" id="PS51746">
    <property type="entry name" value="PPM_2"/>
    <property type="match status" value="1"/>
</dbReference>
<dbReference type="Proteomes" id="UP000559256">
    <property type="component" value="Unassembled WGS sequence"/>
</dbReference>
<dbReference type="SUPFAM" id="SSF81606">
    <property type="entry name" value="PP2C-like"/>
    <property type="match status" value="1"/>
</dbReference>
<evidence type="ECO:0000313" key="4">
    <source>
        <dbReference type="Proteomes" id="UP000559256"/>
    </source>
</evidence>
<dbReference type="CDD" id="cd00143">
    <property type="entry name" value="PP2Cc"/>
    <property type="match status" value="1"/>
</dbReference>
<comment type="caution">
    <text evidence="3">The sequence shown here is derived from an EMBL/GenBank/DDBJ whole genome shotgun (WGS) entry which is preliminary data.</text>
</comment>
<proteinExistence type="predicted"/>
<evidence type="ECO:0000259" key="2">
    <source>
        <dbReference type="PROSITE" id="PS51746"/>
    </source>
</evidence>
<dbReference type="Gene3D" id="3.60.40.10">
    <property type="entry name" value="PPM-type phosphatase domain"/>
    <property type="match status" value="1"/>
</dbReference>
<dbReference type="GO" id="GO:0004722">
    <property type="term" value="F:protein serine/threonine phosphatase activity"/>
    <property type="evidence" value="ECO:0007669"/>
    <property type="project" value="InterPro"/>
</dbReference>
<accession>A0A8H5FPP7</accession>
<dbReference type="OrthoDB" id="420076at2759"/>
<dbReference type="InterPro" id="IPR015655">
    <property type="entry name" value="PP2C"/>
</dbReference>
<dbReference type="PANTHER" id="PTHR13832:SF792">
    <property type="entry name" value="GM14286P"/>
    <property type="match status" value="1"/>
</dbReference>
<keyword evidence="4" id="KW-1185">Reference proteome</keyword>
<dbReference type="Pfam" id="PF00481">
    <property type="entry name" value="PP2C"/>
    <property type="match status" value="1"/>
</dbReference>
<organism evidence="3 4">
    <name type="scientific">Tetrapyrgos nigripes</name>
    <dbReference type="NCBI Taxonomy" id="182062"/>
    <lineage>
        <taxon>Eukaryota</taxon>
        <taxon>Fungi</taxon>
        <taxon>Dikarya</taxon>
        <taxon>Basidiomycota</taxon>
        <taxon>Agaricomycotina</taxon>
        <taxon>Agaricomycetes</taxon>
        <taxon>Agaricomycetidae</taxon>
        <taxon>Agaricales</taxon>
        <taxon>Marasmiineae</taxon>
        <taxon>Marasmiaceae</taxon>
        <taxon>Tetrapyrgos</taxon>
    </lineage>
</organism>
<sequence length="545" mass="60377">MTTTVVHRVIDSNKQTESKSNGWAYAEDIPGSRCGPDDGPWPRPYERLQDDDIWRELRYLAKPQTVQFDETHGWRADSLNFQPSPNTRTQDRYVVKQLKINGRLWSLTGVFDGHLGDVTVDHVSYHLPIIIGEFLQKAFDNEPLRLTDPSFISQSFSDSIIAFDDAIAGDVLDLFGGLEGLKEYSDEQIRHVINDHHQGGHNWRKARLNMYGTTALVALVDPDHDNLWVANLGDCQAVLVSPKGLIDWDVELLTTDHNGNNDAEIERVRRQHPDEPECVIDRRVLGALAPFRCLGDTPFKQPPEFTRRILYNLLPGFPDKSPWEEFLARNHTPPYISTQPEVTHVSLRNVSPDSRTAPRFLILASDGFTDLCTNEGRNKIITDWVHDIVETSPHLCMPVHNDKGNINAILPMSPTNSKSFGFSPSRSSFSGPPSFILSPLSPTPSVSSPPVSASNSTATTSSESSSSTSTTATSSTYATTPGSSCSDSSFPNPSARLPGHPSHNMALRLLRRALGGDDKESVSKCLTLDMDVAWLDDTAIVVQTL</sequence>
<dbReference type="InterPro" id="IPR001932">
    <property type="entry name" value="PPM-type_phosphatase-like_dom"/>
</dbReference>